<gene>
    <name evidence="4" type="ORF">HYH03_014511</name>
</gene>
<feature type="region of interest" description="Disordered" evidence="1">
    <location>
        <begin position="267"/>
        <end position="307"/>
    </location>
</feature>
<keyword evidence="5" id="KW-1185">Reference proteome</keyword>
<feature type="domain" description="Myb-like" evidence="2">
    <location>
        <begin position="16"/>
        <end position="66"/>
    </location>
</feature>
<feature type="region of interest" description="Disordered" evidence="1">
    <location>
        <begin position="548"/>
        <end position="585"/>
    </location>
</feature>
<dbReference type="CDD" id="cd00167">
    <property type="entry name" value="SANT"/>
    <property type="match status" value="1"/>
</dbReference>
<dbReference type="SMART" id="SM00717">
    <property type="entry name" value="SANT"/>
    <property type="match status" value="1"/>
</dbReference>
<accession>A0A835XMJ5</accession>
<feature type="region of interest" description="Disordered" evidence="1">
    <location>
        <begin position="761"/>
        <end position="812"/>
    </location>
</feature>
<feature type="domain" description="HTH myb-type" evidence="3">
    <location>
        <begin position="16"/>
        <end position="70"/>
    </location>
</feature>
<feature type="region of interest" description="Disordered" evidence="1">
    <location>
        <begin position="113"/>
        <end position="167"/>
    </location>
</feature>
<dbReference type="AlphaFoldDB" id="A0A835XMJ5"/>
<feature type="compositionally biased region" description="Low complexity" evidence="1">
    <location>
        <begin position="939"/>
        <end position="949"/>
    </location>
</feature>
<dbReference type="EMBL" id="JAEHOE010000106">
    <property type="protein sequence ID" value="KAG2486828.1"/>
    <property type="molecule type" value="Genomic_DNA"/>
</dbReference>
<name>A0A835XMJ5_9CHLO</name>
<dbReference type="InterPro" id="IPR001005">
    <property type="entry name" value="SANT/Myb"/>
</dbReference>
<dbReference type="PROSITE" id="PS51294">
    <property type="entry name" value="HTH_MYB"/>
    <property type="match status" value="1"/>
</dbReference>
<dbReference type="PROSITE" id="PS50090">
    <property type="entry name" value="MYB_LIKE"/>
    <property type="match status" value="1"/>
</dbReference>
<organism evidence="4 5">
    <name type="scientific">Edaphochlamys debaryana</name>
    <dbReference type="NCBI Taxonomy" id="47281"/>
    <lineage>
        <taxon>Eukaryota</taxon>
        <taxon>Viridiplantae</taxon>
        <taxon>Chlorophyta</taxon>
        <taxon>core chlorophytes</taxon>
        <taxon>Chlorophyceae</taxon>
        <taxon>CS clade</taxon>
        <taxon>Chlamydomonadales</taxon>
        <taxon>Chlamydomonadales incertae sedis</taxon>
        <taxon>Edaphochlamys</taxon>
    </lineage>
</organism>
<evidence type="ECO:0000259" key="2">
    <source>
        <dbReference type="PROSITE" id="PS50090"/>
    </source>
</evidence>
<dbReference type="Proteomes" id="UP000612055">
    <property type="component" value="Unassembled WGS sequence"/>
</dbReference>
<dbReference type="InterPro" id="IPR009057">
    <property type="entry name" value="Homeodomain-like_sf"/>
</dbReference>
<evidence type="ECO:0000313" key="4">
    <source>
        <dbReference type="EMBL" id="KAG2486828.1"/>
    </source>
</evidence>
<feature type="region of interest" description="Disordered" evidence="1">
    <location>
        <begin position="480"/>
        <end position="501"/>
    </location>
</feature>
<protein>
    <submittedName>
        <fullName evidence="4">Uncharacterized protein</fullName>
    </submittedName>
</protein>
<feature type="compositionally biased region" description="Gly residues" evidence="1">
    <location>
        <begin position="675"/>
        <end position="694"/>
    </location>
</feature>
<feature type="compositionally biased region" description="Pro residues" evidence="1">
    <location>
        <begin position="291"/>
        <end position="301"/>
    </location>
</feature>
<dbReference type="SUPFAM" id="SSF46689">
    <property type="entry name" value="Homeodomain-like"/>
    <property type="match status" value="1"/>
</dbReference>
<feature type="compositionally biased region" description="Low complexity" evidence="1">
    <location>
        <begin position="761"/>
        <end position="773"/>
    </location>
</feature>
<evidence type="ECO:0000259" key="3">
    <source>
        <dbReference type="PROSITE" id="PS51294"/>
    </source>
</evidence>
<feature type="compositionally biased region" description="Low complexity" evidence="1">
    <location>
        <begin position="649"/>
        <end position="659"/>
    </location>
</feature>
<evidence type="ECO:0000256" key="1">
    <source>
        <dbReference type="SAM" id="MobiDB-lite"/>
    </source>
</evidence>
<dbReference type="Pfam" id="PF00249">
    <property type="entry name" value="Myb_DNA-binding"/>
    <property type="match status" value="1"/>
</dbReference>
<feature type="region of interest" description="Disordered" evidence="1">
    <location>
        <begin position="907"/>
        <end position="974"/>
    </location>
</feature>
<feature type="region of interest" description="Disordered" evidence="1">
    <location>
        <begin position="649"/>
        <end position="707"/>
    </location>
</feature>
<feature type="compositionally biased region" description="Low complexity" evidence="1">
    <location>
        <begin position="127"/>
        <end position="146"/>
    </location>
</feature>
<feature type="compositionally biased region" description="Basic and acidic residues" evidence="1">
    <location>
        <begin position="481"/>
        <end position="491"/>
    </location>
</feature>
<feature type="compositionally biased region" description="Polar residues" evidence="1">
    <location>
        <begin position="794"/>
        <end position="812"/>
    </location>
</feature>
<dbReference type="Gene3D" id="1.10.10.60">
    <property type="entry name" value="Homeodomain-like"/>
    <property type="match status" value="1"/>
</dbReference>
<dbReference type="InterPro" id="IPR017930">
    <property type="entry name" value="Myb_dom"/>
</dbReference>
<sequence length="1002" mass="99828">MEDDDEVSYGTLVGDGRAKRAKRWSSAETATLALLHARHGNCWVFLAKHLRGRTDNDIKNIFHSTLRGKSAVAQSNAHTLLLSYVQAVGASCEDPEARRQAYEAARQAAAAAGVSTRPFNSTSRKQAPASAVGTAAGAAAGGPKARPGSRRRRGRQELEATSARAASVATASAGAAEEAVESSAAIAGCGRTTTAAAAAAAADPTRVAPDLLGGAFWPLDQALGGGFEESGDTGGDRSASEPALAWALAGAGAGVGDGARRYGTQIQNPAAQQPGLPLQERSIGDRLMGPGPGPGPGPGSGPGPGVKVKVEAQASAPEAGPDWGWSWGRVERWSGTGMAEGGGMGPPMCLYGSGALCKGDLGDLTGPALGPFGPGSVPGPGGCAYPAAYSAPDSPFPHLSSQTHGGASSAAFHAAWRNGGGGSAMVREVSVPAAPVPRAGAASPYSVATTARVPTAALPLPQLPSLLTAPMARVRSWGHMDVNDHGNRDGDGDGGNGGGMESALALETWSADWDLVLRESDSTSVALSAPAATAGAASAAAVSAGAGVVAPTRPQPTHTPLRPGSRDVRASALQPKLKPKPRGGSRQYIVQLLTSSQAPQTPIEAPGPPRAQPPPAAARELLDVPAQRPLSWPPPAPFARASAPASERARWAAAGADWQAGGGGRDGGADSSFAAGGGGGGGPGGGGPGGGSRDGGADSSFAWPSQASGMGGMGMSAGPIAAAAVAGPTSAGAAAAAAVAAAAAESWGWGAATWQRDLPPAAAAQGRRAASAAPHPISSLIPSAPTRSGARAGSGTTVAVQPPTSGDRATSAPTLAWGSGREWPAAAALAAAPPALALSDPTPFNGTPWSPPEYDICRRTAPAPAPALTPPPRRPHGARLQILTPRQGQPQPPQACEEAPWALQLPGMGAVRPTPDHIQGLGPVMERPAMRQPPPPPYGSRSGSRSGSGAAVHNPSAGPTVGLTGPGRVPRASAGDEDVSMLHMWNSWNATMCVEEECGAAR</sequence>
<proteinExistence type="predicted"/>
<comment type="caution">
    <text evidence="4">The sequence shown here is derived from an EMBL/GenBank/DDBJ whole genome shotgun (WGS) entry which is preliminary data.</text>
</comment>
<reference evidence="4" key="1">
    <citation type="journal article" date="2020" name="bioRxiv">
        <title>Comparative genomics of Chlamydomonas.</title>
        <authorList>
            <person name="Craig R.J."/>
            <person name="Hasan A.R."/>
            <person name="Ness R.W."/>
            <person name="Keightley P.D."/>
        </authorList>
    </citation>
    <scope>NUCLEOTIDE SEQUENCE</scope>
    <source>
        <strain evidence="4">CCAP 11/70</strain>
    </source>
</reference>
<dbReference type="OrthoDB" id="552847at2759"/>
<evidence type="ECO:0000313" key="5">
    <source>
        <dbReference type="Proteomes" id="UP000612055"/>
    </source>
</evidence>